<evidence type="ECO:0000256" key="4">
    <source>
        <dbReference type="SAM" id="MobiDB-lite"/>
    </source>
</evidence>
<feature type="domain" description="Thiamine pyrophosphate enzyme central" evidence="5">
    <location>
        <begin position="236"/>
        <end position="370"/>
    </location>
</feature>
<dbReference type="CDD" id="cd07035">
    <property type="entry name" value="TPP_PYR_POX_like"/>
    <property type="match status" value="1"/>
</dbReference>
<evidence type="ECO:0000313" key="8">
    <source>
        <dbReference type="EMBL" id="MBR0678867.1"/>
    </source>
</evidence>
<dbReference type="AlphaFoldDB" id="A0A9X9X581"/>
<dbReference type="InterPro" id="IPR029061">
    <property type="entry name" value="THDP-binding"/>
</dbReference>
<dbReference type="Proteomes" id="UP001138709">
    <property type="component" value="Unassembled WGS sequence"/>
</dbReference>
<dbReference type="GO" id="GO:0009099">
    <property type="term" value="P:L-valine biosynthetic process"/>
    <property type="evidence" value="ECO:0007669"/>
    <property type="project" value="TreeGrafter"/>
</dbReference>
<comment type="similarity">
    <text evidence="1 3">Belongs to the TPP enzyme family.</text>
</comment>
<evidence type="ECO:0000313" key="9">
    <source>
        <dbReference type="Proteomes" id="UP001138709"/>
    </source>
</evidence>
<dbReference type="FunFam" id="3.40.50.970:FF:000007">
    <property type="entry name" value="Acetolactate synthase"/>
    <property type="match status" value="1"/>
</dbReference>
<dbReference type="GO" id="GO:0005948">
    <property type="term" value="C:acetolactate synthase complex"/>
    <property type="evidence" value="ECO:0007669"/>
    <property type="project" value="TreeGrafter"/>
</dbReference>
<accession>A0A9X9X581</accession>
<dbReference type="GO" id="GO:0050660">
    <property type="term" value="F:flavin adenine dinucleotide binding"/>
    <property type="evidence" value="ECO:0007669"/>
    <property type="project" value="TreeGrafter"/>
</dbReference>
<gene>
    <name evidence="8" type="ORF">GXW74_00055</name>
</gene>
<dbReference type="EMBL" id="JAAEDL010000001">
    <property type="protein sequence ID" value="MBR0678867.1"/>
    <property type="molecule type" value="Genomic_DNA"/>
</dbReference>
<dbReference type="InterPro" id="IPR012001">
    <property type="entry name" value="Thiamin_PyroP_enz_TPP-bd_dom"/>
</dbReference>
<comment type="caution">
    <text evidence="8">The sequence shown here is derived from an EMBL/GenBank/DDBJ whole genome shotgun (WGS) entry which is preliminary data.</text>
</comment>
<sequence>MRGLAWVEARHAGARRRHTACRSDREGPPRVTDAPPSNATLTITGGEALARMLQAHHVGPMFGMGGFQLLPFYEAVRALGLKHYLINDERCGTFAADAWARVTNRPGVVDATLGPGATNLVTGLVESLNAGIPLVAITGDANRDHAWKNMTQEARQVEILRPACKELIRVESTKRIPEMVRRAFAVATSGRPGPVVLDVPEDVCHGEHEFGADEIWADPGTLQAQARRTRPDPHELNRAAALLARAKRPLLLVGGGIHVSAAYDALLALAEAGRIPVAHTMSGKGAIACTHPLSLGVFGRYSRIANDFVAEADLLIVVGCKLGEIATKRFSLMPAGVPVVHIEIVPEEIGRTTRADVALAADARLALEDLLAALPSGPLPDGRAEFAGAVAPRMAAWRVGAADRLESNETPINVGRLINELNAAMGEEDILVADGGFAGHWGGLLFDTRKAGRHFIADRGFASIGYGAPGALGAQLAAGPGRRVVGLTGDGGFNMTIGEIETARRVGANFILCVFNNGASGYVKALQHAVYGPGKYQSSELAETDYAAAARAFGCRGIRVEDPGRLGAAIREGLANTDTPTILDVIVTRDPSRMLPGVDNRTLRVEKGDRPV</sequence>
<dbReference type="GO" id="GO:0009097">
    <property type="term" value="P:isoleucine biosynthetic process"/>
    <property type="evidence" value="ECO:0007669"/>
    <property type="project" value="TreeGrafter"/>
</dbReference>
<dbReference type="GO" id="GO:0030976">
    <property type="term" value="F:thiamine pyrophosphate binding"/>
    <property type="evidence" value="ECO:0007669"/>
    <property type="project" value="InterPro"/>
</dbReference>
<proteinExistence type="inferred from homology"/>
<organism evidence="8 9">
    <name type="scientific">Neoroseomonas eburnea</name>
    <dbReference type="NCBI Taxonomy" id="1346889"/>
    <lineage>
        <taxon>Bacteria</taxon>
        <taxon>Pseudomonadati</taxon>
        <taxon>Pseudomonadota</taxon>
        <taxon>Alphaproteobacteria</taxon>
        <taxon>Acetobacterales</taxon>
        <taxon>Acetobacteraceae</taxon>
        <taxon>Neoroseomonas</taxon>
    </lineage>
</organism>
<feature type="domain" description="Thiamine pyrophosphate enzyme TPP-binding" evidence="6">
    <location>
        <begin position="436"/>
        <end position="585"/>
    </location>
</feature>
<evidence type="ECO:0000259" key="5">
    <source>
        <dbReference type="Pfam" id="PF00205"/>
    </source>
</evidence>
<keyword evidence="9" id="KW-1185">Reference proteome</keyword>
<evidence type="ECO:0000256" key="3">
    <source>
        <dbReference type="RuleBase" id="RU362132"/>
    </source>
</evidence>
<dbReference type="GO" id="GO:0000287">
    <property type="term" value="F:magnesium ion binding"/>
    <property type="evidence" value="ECO:0007669"/>
    <property type="project" value="InterPro"/>
</dbReference>
<keyword evidence="2 3" id="KW-0786">Thiamine pyrophosphate</keyword>
<dbReference type="InterPro" id="IPR012000">
    <property type="entry name" value="Thiamin_PyroP_enz_cen_dom"/>
</dbReference>
<dbReference type="Pfam" id="PF00205">
    <property type="entry name" value="TPP_enzyme_M"/>
    <property type="match status" value="1"/>
</dbReference>
<dbReference type="InterPro" id="IPR045229">
    <property type="entry name" value="TPP_enz"/>
</dbReference>
<evidence type="ECO:0000259" key="7">
    <source>
        <dbReference type="Pfam" id="PF02776"/>
    </source>
</evidence>
<feature type="domain" description="Thiamine pyrophosphate enzyme N-terminal TPP-binding" evidence="7">
    <location>
        <begin position="44"/>
        <end position="158"/>
    </location>
</feature>
<dbReference type="GO" id="GO:0003984">
    <property type="term" value="F:acetolactate synthase activity"/>
    <property type="evidence" value="ECO:0007669"/>
    <property type="project" value="TreeGrafter"/>
</dbReference>
<evidence type="ECO:0000256" key="1">
    <source>
        <dbReference type="ARBA" id="ARBA00007812"/>
    </source>
</evidence>
<dbReference type="SUPFAM" id="SSF52518">
    <property type="entry name" value="Thiamin diphosphate-binding fold (THDP-binding)"/>
    <property type="match status" value="2"/>
</dbReference>
<dbReference type="Pfam" id="PF02776">
    <property type="entry name" value="TPP_enzyme_N"/>
    <property type="match status" value="1"/>
</dbReference>
<dbReference type="CDD" id="cd00568">
    <property type="entry name" value="TPP_enzymes"/>
    <property type="match status" value="1"/>
</dbReference>
<name>A0A9X9X581_9PROT</name>
<dbReference type="Pfam" id="PF02775">
    <property type="entry name" value="TPP_enzyme_C"/>
    <property type="match status" value="1"/>
</dbReference>
<dbReference type="Gene3D" id="3.40.50.1220">
    <property type="entry name" value="TPP-binding domain"/>
    <property type="match status" value="1"/>
</dbReference>
<feature type="region of interest" description="Disordered" evidence="4">
    <location>
        <begin position="16"/>
        <end position="38"/>
    </location>
</feature>
<evidence type="ECO:0000259" key="6">
    <source>
        <dbReference type="Pfam" id="PF02775"/>
    </source>
</evidence>
<reference evidence="8" key="2">
    <citation type="journal article" date="2021" name="Syst. Appl. Microbiol.">
        <title>Roseomonas hellenica sp. nov., isolated from roots of wild-growing Alkanna tinctoria.</title>
        <authorList>
            <person name="Rat A."/>
            <person name="Naranjo H.D."/>
            <person name="Lebbe L."/>
            <person name="Cnockaert M."/>
            <person name="Krigas N."/>
            <person name="Grigoriadou K."/>
            <person name="Maloupa E."/>
            <person name="Willems A."/>
        </authorList>
    </citation>
    <scope>NUCLEOTIDE SEQUENCE</scope>
    <source>
        <strain evidence="8">LMG 31228</strain>
    </source>
</reference>
<evidence type="ECO:0000256" key="2">
    <source>
        <dbReference type="ARBA" id="ARBA00023052"/>
    </source>
</evidence>
<reference evidence="8" key="1">
    <citation type="submission" date="2020-01" db="EMBL/GenBank/DDBJ databases">
        <authorList>
            <person name="Rat A."/>
        </authorList>
    </citation>
    <scope>NUCLEOTIDE SEQUENCE</scope>
    <source>
        <strain evidence="8">LMG 31228</strain>
    </source>
</reference>
<dbReference type="InterPro" id="IPR029035">
    <property type="entry name" value="DHS-like_NAD/FAD-binding_dom"/>
</dbReference>
<dbReference type="InterPro" id="IPR011766">
    <property type="entry name" value="TPP_enzyme_TPP-bd"/>
</dbReference>
<dbReference type="Gene3D" id="3.40.50.970">
    <property type="match status" value="2"/>
</dbReference>
<dbReference type="SUPFAM" id="SSF52467">
    <property type="entry name" value="DHS-like NAD/FAD-binding domain"/>
    <property type="match status" value="1"/>
</dbReference>
<protein>
    <submittedName>
        <fullName evidence="8">Thiamine pyrophosphate-binding protein</fullName>
    </submittedName>
</protein>
<dbReference type="PANTHER" id="PTHR18968:SF13">
    <property type="entry name" value="ACETOLACTATE SYNTHASE CATALYTIC SUBUNIT, MITOCHONDRIAL"/>
    <property type="match status" value="1"/>
</dbReference>
<dbReference type="PANTHER" id="PTHR18968">
    <property type="entry name" value="THIAMINE PYROPHOSPHATE ENZYMES"/>
    <property type="match status" value="1"/>
</dbReference>